<dbReference type="RefSeq" id="WP_146324113.1">
    <property type="nucleotide sequence ID" value="NZ_BAABLR010000074.1"/>
</dbReference>
<evidence type="ECO:0000256" key="1">
    <source>
        <dbReference type="ARBA" id="ARBA00004651"/>
    </source>
</evidence>
<keyword evidence="6 8" id="KW-1133">Transmembrane helix</keyword>
<evidence type="ECO:0000313" key="10">
    <source>
        <dbReference type="Proteomes" id="UP000320791"/>
    </source>
</evidence>
<feature type="transmembrane region" description="Helical" evidence="8">
    <location>
        <begin position="32"/>
        <end position="49"/>
    </location>
</feature>
<dbReference type="PANTHER" id="PTHR30472:SF1">
    <property type="entry name" value="FE(3+) DICITRATE TRANSPORT SYSTEM PERMEASE PROTEIN FECC-RELATED"/>
    <property type="match status" value="1"/>
</dbReference>
<keyword evidence="3" id="KW-0813">Transport</keyword>
<reference evidence="9 10" key="1">
    <citation type="submission" date="2019-08" db="EMBL/GenBank/DDBJ databases">
        <authorList>
            <person name="Lei W."/>
        </authorList>
    </citation>
    <scope>NUCLEOTIDE SEQUENCE [LARGE SCALE GENOMIC DNA]</scope>
    <source>
        <strain evidence="9 10">CCUG 58627</strain>
    </source>
</reference>
<dbReference type="GO" id="GO:0005886">
    <property type="term" value="C:plasma membrane"/>
    <property type="evidence" value="ECO:0007669"/>
    <property type="project" value="UniProtKB-SubCell"/>
</dbReference>
<feature type="transmembrane region" description="Helical" evidence="8">
    <location>
        <begin position="117"/>
        <end position="140"/>
    </location>
</feature>
<dbReference type="EMBL" id="VOHM01000009">
    <property type="protein sequence ID" value="TWT26498.1"/>
    <property type="molecule type" value="Genomic_DNA"/>
</dbReference>
<dbReference type="Gene3D" id="1.10.3470.10">
    <property type="entry name" value="ABC transporter involved in vitamin B12 uptake, BtuC"/>
    <property type="match status" value="1"/>
</dbReference>
<keyword evidence="10" id="KW-1185">Reference proteome</keyword>
<keyword evidence="5 8" id="KW-0812">Transmembrane</keyword>
<dbReference type="Pfam" id="PF01032">
    <property type="entry name" value="FecCD"/>
    <property type="match status" value="1"/>
</dbReference>
<dbReference type="GO" id="GO:0033214">
    <property type="term" value="P:siderophore-iron import into cell"/>
    <property type="evidence" value="ECO:0007669"/>
    <property type="project" value="TreeGrafter"/>
</dbReference>
<comment type="caution">
    <text evidence="9">The sequence shown here is derived from an EMBL/GenBank/DDBJ whole genome shotgun (WGS) entry which is preliminary data.</text>
</comment>
<dbReference type="SUPFAM" id="SSF81345">
    <property type="entry name" value="ABC transporter involved in vitamin B12 uptake, BtuC"/>
    <property type="match status" value="1"/>
</dbReference>
<gene>
    <name evidence="9" type="ORF">FRX94_05410</name>
</gene>
<comment type="similarity">
    <text evidence="2">Belongs to the binding-protein-dependent transport system permease family. FecCD subfamily.</text>
</comment>
<evidence type="ECO:0000256" key="4">
    <source>
        <dbReference type="ARBA" id="ARBA00022475"/>
    </source>
</evidence>
<protein>
    <submittedName>
        <fullName evidence="9">Iron ABC transporter permease</fullName>
    </submittedName>
</protein>
<feature type="transmembrane region" description="Helical" evidence="8">
    <location>
        <begin position="161"/>
        <end position="182"/>
    </location>
</feature>
<evidence type="ECO:0000256" key="3">
    <source>
        <dbReference type="ARBA" id="ARBA00022448"/>
    </source>
</evidence>
<name>A0A5C5UKI3_9CORY</name>
<organism evidence="9 10">
    <name type="scientific">Corynebacterium canis</name>
    <dbReference type="NCBI Taxonomy" id="679663"/>
    <lineage>
        <taxon>Bacteria</taxon>
        <taxon>Bacillati</taxon>
        <taxon>Actinomycetota</taxon>
        <taxon>Actinomycetes</taxon>
        <taxon>Mycobacteriales</taxon>
        <taxon>Corynebacteriaceae</taxon>
        <taxon>Corynebacterium</taxon>
    </lineage>
</organism>
<feature type="transmembrane region" description="Helical" evidence="8">
    <location>
        <begin position="210"/>
        <end position="234"/>
    </location>
</feature>
<evidence type="ECO:0000256" key="2">
    <source>
        <dbReference type="ARBA" id="ARBA00007935"/>
    </source>
</evidence>
<dbReference type="OrthoDB" id="9782305at2"/>
<proteinExistence type="inferred from homology"/>
<dbReference type="InterPro" id="IPR000522">
    <property type="entry name" value="ABC_transptr_permease_BtuC"/>
</dbReference>
<sequence>MGNLSNILAAVHDPLSVNADFRVISEQRIPRTLIAVFVGAAIGVAGALIQGHTRNPLADPGIVGVSAGAALGVVAFTAFTGIASMAFTSIAAFLGAIGATVLVFVLANVGAGQLNPMTLVLSGAALSAVLSAFTTSLILSDAGALERMRFWTIGAVNKGNLETLYVLIPATIIGITIAFLMAPQLNLLNLGDDVAQSLGVDAARARVTGIAVIAFLAAVATAAAGPISFLGLLTPQIARSICGVDYRWVLPYAAVIGAALLLVADMVGRVVAKPGEIEVGIVLAFVGAPVFLYLLWRNRVVQL</sequence>
<accession>A0A5C5UKI3</accession>
<feature type="transmembrane region" description="Helical" evidence="8">
    <location>
        <begin position="246"/>
        <end position="267"/>
    </location>
</feature>
<evidence type="ECO:0000256" key="6">
    <source>
        <dbReference type="ARBA" id="ARBA00022989"/>
    </source>
</evidence>
<feature type="transmembrane region" description="Helical" evidence="8">
    <location>
        <begin position="61"/>
        <end position="83"/>
    </location>
</feature>
<dbReference type="InterPro" id="IPR037294">
    <property type="entry name" value="ABC_BtuC-like"/>
</dbReference>
<dbReference type="CDD" id="cd06550">
    <property type="entry name" value="TM_ABC_iron-siderophores_like"/>
    <property type="match status" value="1"/>
</dbReference>
<evidence type="ECO:0000313" key="9">
    <source>
        <dbReference type="EMBL" id="TWT26498.1"/>
    </source>
</evidence>
<keyword evidence="4" id="KW-1003">Cell membrane</keyword>
<evidence type="ECO:0000256" key="5">
    <source>
        <dbReference type="ARBA" id="ARBA00022692"/>
    </source>
</evidence>
<dbReference type="PANTHER" id="PTHR30472">
    <property type="entry name" value="FERRIC ENTEROBACTIN TRANSPORT SYSTEM PERMEASE PROTEIN"/>
    <property type="match status" value="1"/>
</dbReference>
<dbReference type="GO" id="GO:0022857">
    <property type="term" value="F:transmembrane transporter activity"/>
    <property type="evidence" value="ECO:0007669"/>
    <property type="project" value="InterPro"/>
</dbReference>
<evidence type="ECO:0000256" key="8">
    <source>
        <dbReference type="SAM" id="Phobius"/>
    </source>
</evidence>
<keyword evidence="7 8" id="KW-0472">Membrane</keyword>
<feature type="transmembrane region" description="Helical" evidence="8">
    <location>
        <begin position="279"/>
        <end position="296"/>
    </location>
</feature>
<dbReference type="AlphaFoldDB" id="A0A5C5UKI3"/>
<dbReference type="FunFam" id="1.10.3470.10:FF:000001">
    <property type="entry name" value="Vitamin B12 ABC transporter permease BtuC"/>
    <property type="match status" value="1"/>
</dbReference>
<feature type="transmembrane region" description="Helical" evidence="8">
    <location>
        <begin position="90"/>
        <end position="111"/>
    </location>
</feature>
<comment type="subcellular location">
    <subcellularLocation>
        <location evidence="1">Cell membrane</location>
        <topology evidence="1">Multi-pass membrane protein</topology>
    </subcellularLocation>
</comment>
<evidence type="ECO:0000256" key="7">
    <source>
        <dbReference type="ARBA" id="ARBA00023136"/>
    </source>
</evidence>
<dbReference type="Proteomes" id="UP000320791">
    <property type="component" value="Unassembled WGS sequence"/>
</dbReference>